<comment type="caution">
    <text evidence="3">The sequence shown here is derived from an EMBL/GenBank/DDBJ whole genome shotgun (WGS) entry which is preliminary data.</text>
</comment>
<proteinExistence type="inferred from homology"/>
<keyword evidence="4" id="KW-1185">Reference proteome</keyword>
<evidence type="ECO:0000256" key="2">
    <source>
        <dbReference type="SAM" id="MobiDB-lite"/>
    </source>
</evidence>
<dbReference type="InterPro" id="IPR038586">
    <property type="entry name" value="Tctex-1-like_sf"/>
</dbReference>
<evidence type="ECO:0000313" key="4">
    <source>
        <dbReference type="Proteomes" id="UP001186944"/>
    </source>
</evidence>
<organism evidence="3 4">
    <name type="scientific">Pinctada imbricata</name>
    <name type="common">Atlantic pearl-oyster</name>
    <name type="synonym">Pinctada martensii</name>
    <dbReference type="NCBI Taxonomy" id="66713"/>
    <lineage>
        <taxon>Eukaryota</taxon>
        <taxon>Metazoa</taxon>
        <taxon>Spiralia</taxon>
        <taxon>Lophotrochozoa</taxon>
        <taxon>Mollusca</taxon>
        <taxon>Bivalvia</taxon>
        <taxon>Autobranchia</taxon>
        <taxon>Pteriomorphia</taxon>
        <taxon>Pterioida</taxon>
        <taxon>Pterioidea</taxon>
        <taxon>Pteriidae</taxon>
        <taxon>Pinctada</taxon>
    </lineage>
</organism>
<dbReference type="InterPro" id="IPR005334">
    <property type="entry name" value="Tctex-1-like"/>
</dbReference>
<accession>A0AA89C1R9</accession>
<name>A0AA89C1R9_PINIB</name>
<dbReference type="AlphaFoldDB" id="A0AA89C1R9"/>
<dbReference type="GO" id="GO:0005737">
    <property type="term" value="C:cytoplasm"/>
    <property type="evidence" value="ECO:0007669"/>
    <property type="project" value="TreeGrafter"/>
</dbReference>
<dbReference type="CDD" id="cd21451">
    <property type="entry name" value="DLC-like_TCTEX1D"/>
    <property type="match status" value="1"/>
</dbReference>
<evidence type="ECO:0000313" key="3">
    <source>
        <dbReference type="EMBL" id="KAK3091107.1"/>
    </source>
</evidence>
<sequence length="213" mass="24002">MSTRIMKRLSLAVNNEDGERKTAGSTSDATLRATVPTPDRKKSVVGSISSGRNSTSGPSIVGLMASKRFAKRLSSKVQLNREETQGSSLQLPTNLTLKEPTYRMEPGVKFKSSTVENLIKETVDYRLDGMRYNKKITPNLCKIMTDDIKEKVKKLNYDRYKIVCLIQMGENKNQGMVASSRCQWDPKTDTYATYAYQNKHLFCTATVYGIYNE</sequence>
<dbReference type="Proteomes" id="UP001186944">
    <property type="component" value="Unassembled WGS sequence"/>
</dbReference>
<protein>
    <submittedName>
        <fullName evidence="3">Uncharacterized protein</fullName>
    </submittedName>
</protein>
<dbReference type="PANTHER" id="PTHR21255:SF65">
    <property type="entry name" value="TCTEX1 DOMAIN-CONTAINING PROTEIN 2"/>
    <property type="match status" value="1"/>
</dbReference>
<dbReference type="EMBL" id="VSWD01000010">
    <property type="protein sequence ID" value="KAK3091107.1"/>
    <property type="molecule type" value="Genomic_DNA"/>
</dbReference>
<comment type="similarity">
    <text evidence="1">Belongs to the dynein light chain Tctex-type family.</text>
</comment>
<gene>
    <name evidence="3" type="ORF">FSP39_017175</name>
</gene>
<dbReference type="GO" id="GO:0005868">
    <property type="term" value="C:cytoplasmic dynein complex"/>
    <property type="evidence" value="ECO:0007669"/>
    <property type="project" value="TreeGrafter"/>
</dbReference>
<dbReference type="Pfam" id="PF03645">
    <property type="entry name" value="Tctex-1"/>
    <property type="match status" value="1"/>
</dbReference>
<dbReference type="GO" id="GO:0045505">
    <property type="term" value="F:dynein intermediate chain binding"/>
    <property type="evidence" value="ECO:0007669"/>
    <property type="project" value="TreeGrafter"/>
</dbReference>
<dbReference type="Gene3D" id="3.30.1140.40">
    <property type="entry name" value="Tctex-1"/>
    <property type="match status" value="1"/>
</dbReference>
<feature type="compositionally biased region" description="Polar residues" evidence="2">
    <location>
        <begin position="46"/>
        <end position="58"/>
    </location>
</feature>
<reference evidence="3" key="1">
    <citation type="submission" date="2019-08" db="EMBL/GenBank/DDBJ databases">
        <title>The improved chromosome-level genome for the pearl oyster Pinctada fucata martensii using PacBio sequencing and Hi-C.</title>
        <authorList>
            <person name="Zheng Z."/>
        </authorList>
    </citation>
    <scope>NUCLEOTIDE SEQUENCE</scope>
    <source>
        <strain evidence="3">ZZ-2019</strain>
        <tissue evidence="3">Adductor muscle</tissue>
    </source>
</reference>
<dbReference type="GO" id="GO:0007018">
    <property type="term" value="P:microtubule-based movement"/>
    <property type="evidence" value="ECO:0007669"/>
    <property type="project" value="TreeGrafter"/>
</dbReference>
<feature type="region of interest" description="Disordered" evidence="2">
    <location>
        <begin position="16"/>
        <end position="60"/>
    </location>
</feature>
<evidence type="ECO:0000256" key="1">
    <source>
        <dbReference type="ARBA" id="ARBA00005361"/>
    </source>
</evidence>
<dbReference type="PANTHER" id="PTHR21255">
    <property type="entry name" value="T-COMPLEX-ASSOCIATED-TESTIS-EXPRESSED 1/ DYNEIN LIGHT CHAIN"/>
    <property type="match status" value="1"/>
</dbReference>